<feature type="transmembrane region" description="Helical" evidence="1">
    <location>
        <begin position="274"/>
        <end position="292"/>
    </location>
</feature>
<comment type="caution">
    <text evidence="3">The sequence shown here is derived from an EMBL/GenBank/DDBJ whole genome shotgun (WGS) entry which is preliminary data.</text>
</comment>
<feature type="transmembrane region" description="Helical" evidence="1">
    <location>
        <begin position="46"/>
        <end position="66"/>
    </location>
</feature>
<dbReference type="PANTHER" id="PTHR35793">
    <property type="entry name" value="INNER MEMBRANE PROTEIN YJIG"/>
    <property type="match status" value="1"/>
</dbReference>
<dbReference type="InterPro" id="IPR011642">
    <property type="entry name" value="Gate_dom"/>
</dbReference>
<evidence type="ECO:0000256" key="1">
    <source>
        <dbReference type="SAM" id="Phobius"/>
    </source>
</evidence>
<dbReference type="PANTHER" id="PTHR35793:SF2">
    <property type="entry name" value="INNER MEMBRANE PROTEIN YJIG"/>
    <property type="match status" value="1"/>
</dbReference>
<dbReference type="InterPro" id="IPR052549">
    <property type="entry name" value="SpmB"/>
</dbReference>
<feature type="transmembrane region" description="Helical" evidence="1">
    <location>
        <begin position="205"/>
        <end position="224"/>
    </location>
</feature>
<sequence>MLLNRIFIAMFIIPFVVALCKLIFWADVDVFDNMVNALFSAAKSGFEFSLFLTGALCLWMGIMKIGEEGGAVQLLSKAVSPLFSKLFPEIPKNHPAVGSIMMNFSANMLGLDNAATPIGLKAMKEMQELNPDKERASNAQIMFLVINTAGLTVIPVSILAFRSAAGSMNPSEVFIPILFTTFFTVLFGILIVAIKQRINIFNKVILAYLGGMAALVIGLLLFIINQPQYTELISKVGGNLFLLGIIVLFISLAIRKKVNVYDSFIEGAKGGFQVAINIIPYLVAILAAIALLRSSGTLDAFQDGIKWCLHSIGVYADAVVDALPVAYMKTFSGSGARGLMLELFDTYGVDSFTGKLAATFQGSTETTFYVLAVYFGSVKITNTRYAAGAGILTDIVGAIIGIIIAFIFYQYT</sequence>
<keyword evidence="1" id="KW-1133">Transmembrane helix</keyword>
<dbReference type="EMBL" id="JACVEL010000014">
    <property type="protein sequence ID" value="MBC9813745.1"/>
    <property type="molecule type" value="Genomic_DNA"/>
</dbReference>
<dbReference type="GO" id="GO:0005886">
    <property type="term" value="C:plasma membrane"/>
    <property type="evidence" value="ECO:0007669"/>
    <property type="project" value="TreeGrafter"/>
</dbReference>
<accession>A0A8J6PFX4</accession>
<feature type="transmembrane region" description="Helical" evidence="1">
    <location>
        <begin position="173"/>
        <end position="193"/>
    </location>
</feature>
<feature type="transmembrane region" description="Helical" evidence="1">
    <location>
        <begin position="141"/>
        <end position="161"/>
    </location>
</feature>
<dbReference type="InterPro" id="IPR011415">
    <property type="entry name" value="SpmA_SpmB"/>
</dbReference>
<dbReference type="PIRSF" id="PIRSF036542">
    <property type="entry name" value="SpmA_SpmB"/>
    <property type="match status" value="1"/>
</dbReference>
<dbReference type="AlphaFoldDB" id="A0A8J6PFX4"/>
<feature type="transmembrane region" description="Helical" evidence="1">
    <location>
        <begin position="236"/>
        <end position="254"/>
    </location>
</feature>
<protein>
    <recommendedName>
        <fullName evidence="2">Nucleoside transporter/FeoB GTPase Gate domain-containing protein</fullName>
    </recommendedName>
</protein>
<evidence type="ECO:0000313" key="3">
    <source>
        <dbReference type="EMBL" id="MBC9813745.1"/>
    </source>
</evidence>
<feature type="transmembrane region" description="Helical" evidence="1">
    <location>
        <begin position="385"/>
        <end position="409"/>
    </location>
</feature>
<organism evidence="3 4">
    <name type="scientific">Taishania pollutisoli</name>
    <dbReference type="NCBI Taxonomy" id="2766479"/>
    <lineage>
        <taxon>Bacteria</taxon>
        <taxon>Pseudomonadati</taxon>
        <taxon>Bacteroidota</taxon>
        <taxon>Flavobacteriia</taxon>
        <taxon>Flavobacteriales</taxon>
        <taxon>Crocinitomicaceae</taxon>
        <taxon>Taishania</taxon>
    </lineage>
</organism>
<evidence type="ECO:0000259" key="2">
    <source>
        <dbReference type="Pfam" id="PF07670"/>
    </source>
</evidence>
<gene>
    <name evidence="3" type="ORF">H9Y05_14820</name>
</gene>
<name>A0A8J6PFX4_9FLAO</name>
<evidence type="ECO:0000313" key="4">
    <source>
        <dbReference type="Proteomes" id="UP000652681"/>
    </source>
</evidence>
<reference evidence="3" key="1">
    <citation type="submission" date="2020-09" db="EMBL/GenBank/DDBJ databases">
        <title>Taishania pollutisoli gen. nov., sp. nov., Isolated from Tetrabromobisphenol A-Contaminated Soil.</title>
        <authorList>
            <person name="Chen Q."/>
        </authorList>
    </citation>
    <scope>NUCLEOTIDE SEQUENCE</scope>
    <source>
        <strain evidence="3">CZZ-1</strain>
    </source>
</reference>
<feature type="domain" description="Nucleoside transporter/FeoB GTPase Gate" evidence="2">
    <location>
        <begin position="54"/>
        <end position="161"/>
    </location>
</feature>
<keyword evidence="1" id="KW-0812">Transmembrane</keyword>
<feature type="domain" description="Nucleoside transporter/FeoB GTPase Gate" evidence="2">
    <location>
        <begin position="276"/>
        <end position="380"/>
    </location>
</feature>
<feature type="transmembrane region" description="Helical" evidence="1">
    <location>
        <begin position="7"/>
        <end position="26"/>
    </location>
</feature>
<dbReference type="Pfam" id="PF07670">
    <property type="entry name" value="Gate"/>
    <property type="match status" value="2"/>
</dbReference>
<dbReference type="Proteomes" id="UP000652681">
    <property type="component" value="Unassembled WGS sequence"/>
</dbReference>
<keyword evidence="1" id="KW-0472">Membrane</keyword>
<proteinExistence type="predicted"/>
<keyword evidence="4" id="KW-1185">Reference proteome</keyword>
<dbReference type="RefSeq" id="WP_163492877.1">
    <property type="nucleotide sequence ID" value="NZ_JACVEL010000014.1"/>
</dbReference>